<evidence type="ECO:0000313" key="3">
    <source>
        <dbReference type="Proteomes" id="UP000636661"/>
    </source>
</evidence>
<evidence type="ECO:0000313" key="2">
    <source>
        <dbReference type="EMBL" id="GGU40649.1"/>
    </source>
</evidence>
<comment type="caution">
    <text evidence="2">The sequence shown here is derived from an EMBL/GenBank/DDBJ whole genome shotgun (WGS) entry which is preliminary data.</text>
</comment>
<feature type="compositionally biased region" description="Polar residues" evidence="1">
    <location>
        <begin position="39"/>
        <end position="50"/>
    </location>
</feature>
<proteinExistence type="predicted"/>
<reference evidence="2" key="2">
    <citation type="submission" date="2020-09" db="EMBL/GenBank/DDBJ databases">
        <authorList>
            <person name="Sun Q."/>
            <person name="Ohkuma M."/>
        </authorList>
    </citation>
    <scope>NUCLEOTIDE SEQUENCE</scope>
    <source>
        <strain evidence="2">JCM 4391</strain>
    </source>
</reference>
<reference evidence="2" key="1">
    <citation type="journal article" date="2014" name="Int. J. Syst. Evol. Microbiol.">
        <title>Complete genome sequence of Corynebacterium casei LMG S-19264T (=DSM 44701T), isolated from a smear-ripened cheese.</title>
        <authorList>
            <consortium name="US DOE Joint Genome Institute (JGI-PGF)"/>
            <person name="Walter F."/>
            <person name="Albersmeier A."/>
            <person name="Kalinowski J."/>
            <person name="Ruckert C."/>
        </authorList>
    </citation>
    <scope>NUCLEOTIDE SEQUENCE</scope>
    <source>
        <strain evidence="2">JCM 4391</strain>
    </source>
</reference>
<keyword evidence="3" id="KW-1185">Reference proteome</keyword>
<dbReference type="AlphaFoldDB" id="A0A918HXB8"/>
<organism evidence="2 3">
    <name type="scientific">Streptomyces lavendofoliae</name>
    <dbReference type="NCBI Taxonomy" id="67314"/>
    <lineage>
        <taxon>Bacteria</taxon>
        <taxon>Bacillati</taxon>
        <taxon>Actinomycetota</taxon>
        <taxon>Actinomycetes</taxon>
        <taxon>Kitasatosporales</taxon>
        <taxon>Streptomycetaceae</taxon>
        <taxon>Streptomyces</taxon>
    </lineage>
</organism>
<protein>
    <submittedName>
        <fullName evidence="2">Uncharacterized protein</fullName>
    </submittedName>
</protein>
<dbReference type="EMBL" id="BMTP01000007">
    <property type="protein sequence ID" value="GGU40649.1"/>
    <property type="molecule type" value="Genomic_DNA"/>
</dbReference>
<gene>
    <name evidence="2" type="ORF">GCM10010274_30320</name>
</gene>
<name>A0A918HXB8_9ACTN</name>
<feature type="region of interest" description="Disordered" evidence="1">
    <location>
        <begin position="39"/>
        <end position="71"/>
    </location>
</feature>
<sequence>MVPVGFLDTSAASWCNHGLVVLRAEHLHEQLPQNVWGSLSPTRFTPSHDGTASLGEWISHGPNEGDPVASD</sequence>
<evidence type="ECO:0000256" key="1">
    <source>
        <dbReference type="SAM" id="MobiDB-lite"/>
    </source>
</evidence>
<dbReference type="Proteomes" id="UP000636661">
    <property type="component" value="Unassembled WGS sequence"/>
</dbReference>
<accession>A0A918HXB8</accession>